<evidence type="ECO:0000313" key="2">
    <source>
        <dbReference type="Proteomes" id="UP000014680"/>
    </source>
</evidence>
<dbReference type="EMBL" id="KB206455">
    <property type="protein sequence ID" value="ELP91649.1"/>
    <property type="molecule type" value="Genomic_DNA"/>
</dbReference>
<evidence type="ECO:0000313" key="1">
    <source>
        <dbReference type="EMBL" id="ELP91649.1"/>
    </source>
</evidence>
<gene>
    <name evidence="1" type="ORF">EIN_206460</name>
</gene>
<keyword evidence="2" id="KW-1185">Reference proteome</keyword>
<dbReference type="Proteomes" id="UP000014680">
    <property type="component" value="Unassembled WGS sequence"/>
</dbReference>
<organism evidence="1 2">
    <name type="scientific">Entamoeba invadens IP1</name>
    <dbReference type="NCBI Taxonomy" id="370355"/>
    <lineage>
        <taxon>Eukaryota</taxon>
        <taxon>Amoebozoa</taxon>
        <taxon>Evosea</taxon>
        <taxon>Archamoebae</taxon>
        <taxon>Mastigamoebida</taxon>
        <taxon>Entamoebidae</taxon>
        <taxon>Entamoeba</taxon>
    </lineage>
</organism>
<proteinExistence type="predicted"/>
<protein>
    <submittedName>
        <fullName evidence="1">Uncharacterized protein</fullName>
    </submittedName>
</protein>
<accession>A0A0A1U9P7</accession>
<dbReference type="RefSeq" id="XP_004258420.1">
    <property type="nucleotide sequence ID" value="XM_004258372.1"/>
</dbReference>
<dbReference type="VEuPathDB" id="AmoebaDB:EIN_206460"/>
<reference evidence="1 2" key="1">
    <citation type="submission" date="2012-10" db="EMBL/GenBank/DDBJ databases">
        <authorList>
            <person name="Zafar N."/>
            <person name="Inman J."/>
            <person name="Hall N."/>
            <person name="Lorenzi H."/>
            <person name="Caler E."/>
        </authorList>
    </citation>
    <scope>NUCLEOTIDE SEQUENCE [LARGE SCALE GENOMIC DNA]</scope>
    <source>
        <strain evidence="1 2">IP1</strain>
    </source>
</reference>
<dbReference type="KEGG" id="eiv:EIN_206460"/>
<dbReference type="GeneID" id="14890669"/>
<sequence>MYLFSAKGTITTTSLYGGSVNSVKCSDTGYTKYYLVTNRIGFSLSCDCPSNVISDENCTALFSTTVIDSSTTIQADFVSVDIENGYGSLLCVLGPINTLTVNKLNKMKILFTVYPITTWAYMRPSAQFSYLSNGNMQMTEVYKGANLYYLDTTSTNGSLEINSYGMNFFVKTHNGISFDTSSSNIFSLITNGTCDCLFFAE</sequence>
<dbReference type="AlphaFoldDB" id="A0A0A1U9P7"/>
<name>A0A0A1U9P7_ENTIV</name>